<sequence>MQAKVTAVLPHALHGMGGVGKTQVAIEYAHRYRSEYQLVSWISADQPSLIPAALAALAPSLGLPPAKAAGIEDTASAVLDALRRGVPYDRWLLIYDNADQPGDIRDLIPFSGPGDVIITSRNQEWAAAVNTVSVDVFSRRESVEFLNKRIRRDLSEADALRLAGSLGDLPLALEQAGAVQAETGMSVDEYLELLNEKMTEVFEVSKPLEYPRSMTAAWQLAVTQLKEHLPQALTLLRTCAFFGPDPIPTDIFRWGKPEVDPDLKEVIDNPVLRIKAIKALGRFALARIDSTTRTIQMHRLIQGLLRDELDEAERQRHRDMAHLLLAAVASENPEDESNWPRYSRLVGHVAPSQVAASRDPRVRTFALNMVRYLHRSGDRQTCLSFVQDFLTRWTADSGPDDRHVISARRHLANVLRDLGRYRESYDHDQEALDRATRVLGPEDPETLLILNALGADLRARGEFARAKELDEDCRRRQAAAFGAEDPLTLRTVNSLGLDHALLSDYETARDLHEFAFNELSSATSGVAKVSVLIAWNGLARAVRLCGRYDEACEIGEDACDYGLQELGAEHFATLRTVKDQSIALRRAGQYGEAYTMALDAFEKYQRLFGENNPDTLAAAINLSNLQRTMGDVNTAFELATDTIKRYPEVYGENHPYHHGCAGNAALLHRVRGDAEAARDLNMRCLAALDATIGRDNHYSLTVATNLATDLYTLGEHELARELGQDTHARLRAVLGEDHPVTLGCALNLSLALDRLGLREEAAALSGPTLQAYDRVLGSDHPDTRVAHEGRPLDFDFDPPPI</sequence>
<dbReference type="Gene3D" id="3.40.50.300">
    <property type="entry name" value="P-loop containing nucleotide triphosphate hydrolases"/>
    <property type="match status" value="1"/>
</dbReference>
<dbReference type="InterPro" id="IPR056681">
    <property type="entry name" value="DUF7779"/>
</dbReference>
<evidence type="ECO:0000313" key="4">
    <source>
        <dbReference type="Proteomes" id="UP000265768"/>
    </source>
</evidence>
<dbReference type="InterPro" id="IPR027417">
    <property type="entry name" value="P-loop_NTPase"/>
</dbReference>
<evidence type="ECO:0000256" key="1">
    <source>
        <dbReference type="SAM" id="MobiDB-lite"/>
    </source>
</evidence>
<dbReference type="AlphaFoldDB" id="A0A3A4B7R6"/>
<dbReference type="Gene3D" id="1.25.40.10">
    <property type="entry name" value="Tetratricopeptide repeat domain"/>
    <property type="match status" value="3"/>
</dbReference>
<feature type="domain" description="DUF7779" evidence="2">
    <location>
        <begin position="227"/>
        <end position="313"/>
    </location>
</feature>
<keyword evidence="4" id="KW-1185">Reference proteome</keyword>
<dbReference type="InterPro" id="IPR053137">
    <property type="entry name" value="NLR-like"/>
</dbReference>
<dbReference type="PANTHER" id="PTHR46082:SF6">
    <property type="entry name" value="AAA+ ATPASE DOMAIN-CONTAINING PROTEIN-RELATED"/>
    <property type="match status" value="1"/>
</dbReference>
<dbReference type="SUPFAM" id="SSF48452">
    <property type="entry name" value="TPR-like"/>
    <property type="match status" value="3"/>
</dbReference>
<dbReference type="Pfam" id="PF25000">
    <property type="entry name" value="DUF7779"/>
    <property type="match status" value="1"/>
</dbReference>
<protein>
    <submittedName>
        <fullName evidence="3">Tetratricopeptide repeat protein</fullName>
    </submittedName>
</protein>
<dbReference type="EMBL" id="QZEY01000010">
    <property type="protein sequence ID" value="RJL30158.1"/>
    <property type="molecule type" value="Genomic_DNA"/>
</dbReference>
<evidence type="ECO:0000259" key="2">
    <source>
        <dbReference type="Pfam" id="PF25000"/>
    </source>
</evidence>
<feature type="region of interest" description="Disordered" evidence="1">
    <location>
        <begin position="780"/>
        <end position="801"/>
    </location>
</feature>
<reference evidence="3 4" key="1">
    <citation type="submission" date="2018-09" db="EMBL/GenBank/DDBJ databases">
        <title>YIM 75507 draft genome.</title>
        <authorList>
            <person name="Tang S."/>
            <person name="Feng Y."/>
        </authorList>
    </citation>
    <scope>NUCLEOTIDE SEQUENCE [LARGE SCALE GENOMIC DNA]</scope>
    <source>
        <strain evidence="3 4">YIM 75507</strain>
    </source>
</reference>
<accession>A0A3A4B7R6</accession>
<dbReference type="PANTHER" id="PTHR46082">
    <property type="entry name" value="ATP/GTP-BINDING PROTEIN-RELATED"/>
    <property type="match status" value="1"/>
</dbReference>
<dbReference type="InterPro" id="IPR011990">
    <property type="entry name" value="TPR-like_helical_dom_sf"/>
</dbReference>
<dbReference type="Pfam" id="PF13424">
    <property type="entry name" value="TPR_12"/>
    <property type="match status" value="3"/>
</dbReference>
<evidence type="ECO:0000313" key="3">
    <source>
        <dbReference type="EMBL" id="RJL30158.1"/>
    </source>
</evidence>
<comment type="caution">
    <text evidence="3">The sequence shown here is derived from an EMBL/GenBank/DDBJ whole genome shotgun (WGS) entry which is preliminary data.</text>
</comment>
<name>A0A3A4B7R6_9ACTN</name>
<dbReference type="NCBIfam" id="NF040586">
    <property type="entry name" value="FxSxx_TPR"/>
    <property type="match status" value="1"/>
</dbReference>
<dbReference type="SUPFAM" id="SSF52540">
    <property type="entry name" value="P-loop containing nucleoside triphosphate hydrolases"/>
    <property type="match status" value="1"/>
</dbReference>
<proteinExistence type="predicted"/>
<dbReference type="Proteomes" id="UP000265768">
    <property type="component" value="Unassembled WGS sequence"/>
</dbReference>
<dbReference type="GO" id="GO:0043531">
    <property type="term" value="F:ADP binding"/>
    <property type="evidence" value="ECO:0007669"/>
    <property type="project" value="InterPro"/>
</dbReference>
<organism evidence="3 4">
    <name type="scientific">Bailinhaonella thermotolerans</name>
    <dbReference type="NCBI Taxonomy" id="1070861"/>
    <lineage>
        <taxon>Bacteria</taxon>
        <taxon>Bacillati</taxon>
        <taxon>Actinomycetota</taxon>
        <taxon>Actinomycetes</taxon>
        <taxon>Streptosporangiales</taxon>
        <taxon>Streptosporangiaceae</taxon>
        <taxon>Bailinhaonella</taxon>
    </lineage>
</organism>
<dbReference type="OrthoDB" id="580767at2"/>
<feature type="compositionally biased region" description="Basic and acidic residues" evidence="1">
    <location>
        <begin position="780"/>
        <end position="793"/>
    </location>
</feature>
<gene>
    <name evidence="3" type="ORF">D5H75_23880</name>
</gene>